<sequence length="139" mass="15273">MGMDTKGRLVAGSHNRNEFGLINVDEFGRVTSVKELTSQICQICGDEIEFTVNGEPFVLVMNVHSLFVDPAMNMREGKAIKLVSVQNPIQAHRGTSEITIPSELDPLAVNSEIPLITYADKHALIKEAYAISNSIDLVF</sequence>
<keyword evidence="3" id="KW-1185">Reference proteome</keyword>
<reference evidence="2" key="1">
    <citation type="submission" date="2019-10" db="EMBL/GenBank/DDBJ databases">
        <authorList>
            <person name="Zhang R."/>
            <person name="Pan Y."/>
            <person name="Wang J."/>
            <person name="Ma R."/>
            <person name="Yu S."/>
        </authorList>
    </citation>
    <scope>NUCLEOTIDE SEQUENCE</scope>
    <source>
        <strain evidence="2">LA-IB0</strain>
        <tissue evidence="2">Leaf</tissue>
    </source>
</reference>
<name>A0AAV6WPT9_9LAMI</name>
<evidence type="ECO:0000313" key="2">
    <source>
        <dbReference type="EMBL" id="KAG8372591.1"/>
    </source>
</evidence>
<dbReference type="AlphaFoldDB" id="A0AAV6WPT9"/>
<feature type="domain" description="Cellulose synthase RING-type zinc finger" evidence="1">
    <location>
        <begin position="32"/>
        <end position="77"/>
    </location>
</feature>
<organism evidence="2 3">
    <name type="scientific">Buddleja alternifolia</name>
    <dbReference type="NCBI Taxonomy" id="168488"/>
    <lineage>
        <taxon>Eukaryota</taxon>
        <taxon>Viridiplantae</taxon>
        <taxon>Streptophyta</taxon>
        <taxon>Embryophyta</taxon>
        <taxon>Tracheophyta</taxon>
        <taxon>Spermatophyta</taxon>
        <taxon>Magnoliopsida</taxon>
        <taxon>eudicotyledons</taxon>
        <taxon>Gunneridae</taxon>
        <taxon>Pentapetalae</taxon>
        <taxon>asterids</taxon>
        <taxon>lamiids</taxon>
        <taxon>Lamiales</taxon>
        <taxon>Scrophulariaceae</taxon>
        <taxon>Buddlejeae</taxon>
        <taxon>Buddleja</taxon>
    </lineage>
</organism>
<proteinExistence type="predicted"/>
<evidence type="ECO:0000313" key="3">
    <source>
        <dbReference type="Proteomes" id="UP000826271"/>
    </source>
</evidence>
<dbReference type="InterPro" id="IPR013083">
    <property type="entry name" value="Znf_RING/FYVE/PHD"/>
</dbReference>
<dbReference type="Pfam" id="PF14569">
    <property type="entry name" value="zf-UDP"/>
    <property type="match status" value="1"/>
</dbReference>
<dbReference type="EMBL" id="WHWC01000012">
    <property type="protein sequence ID" value="KAG8372591.1"/>
    <property type="molecule type" value="Genomic_DNA"/>
</dbReference>
<accession>A0AAV6WPT9</accession>
<dbReference type="SUPFAM" id="SSF57850">
    <property type="entry name" value="RING/U-box"/>
    <property type="match status" value="1"/>
</dbReference>
<evidence type="ECO:0000259" key="1">
    <source>
        <dbReference type="Pfam" id="PF14569"/>
    </source>
</evidence>
<gene>
    <name evidence="2" type="ORF">BUALT_Bualt12G0082100</name>
</gene>
<comment type="caution">
    <text evidence="2">The sequence shown here is derived from an EMBL/GenBank/DDBJ whole genome shotgun (WGS) entry which is preliminary data.</text>
</comment>
<dbReference type="InterPro" id="IPR027934">
    <property type="entry name" value="CES_Znf_RING"/>
</dbReference>
<dbReference type="Gene3D" id="3.30.40.10">
    <property type="entry name" value="Zinc/RING finger domain, C3HC4 (zinc finger)"/>
    <property type="match status" value="1"/>
</dbReference>
<protein>
    <recommendedName>
        <fullName evidence="1">Cellulose synthase RING-type zinc finger domain-containing protein</fullName>
    </recommendedName>
</protein>
<dbReference type="Proteomes" id="UP000826271">
    <property type="component" value="Unassembled WGS sequence"/>
</dbReference>